<evidence type="ECO:0000256" key="1">
    <source>
        <dbReference type="SAM" id="MobiDB-lite"/>
    </source>
</evidence>
<keyword evidence="3" id="KW-1185">Reference proteome</keyword>
<gene>
    <name evidence="2" type="ORF">CgunFtcFv8_005142</name>
</gene>
<name>A0AAN8HCF7_CHAGU</name>
<evidence type="ECO:0000313" key="2">
    <source>
        <dbReference type="EMBL" id="KAK5910924.1"/>
    </source>
</evidence>
<feature type="compositionally biased region" description="Polar residues" evidence="1">
    <location>
        <begin position="90"/>
        <end position="99"/>
    </location>
</feature>
<organism evidence="2 3">
    <name type="scientific">Champsocephalus gunnari</name>
    <name type="common">Mackerel icefish</name>
    <dbReference type="NCBI Taxonomy" id="52237"/>
    <lineage>
        <taxon>Eukaryota</taxon>
        <taxon>Metazoa</taxon>
        <taxon>Chordata</taxon>
        <taxon>Craniata</taxon>
        <taxon>Vertebrata</taxon>
        <taxon>Euteleostomi</taxon>
        <taxon>Actinopterygii</taxon>
        <taxon>Neopterygii</taxon>
        <taxon>Teleostei</taxon>
        <taxon>Neoteleostei</taxon>
        <taxon>Acanthomorphata</taxon>
        <taxon>Eupercaria</taxon>
        <taxon>Perciformes</taxon>
        <taxon>Notothenioidei</taxon>
        <taxon>Channichthyidae</taxon>
        <taxon>Champsocephalus</taxon>
    </lineage>
</organism>
<comment type="caution">
    <text evidence="2">The sequence shown here is derived from an EMBL/GenBank/DDBJ whole genome shotgun (WGS) entry which is preliminary data.</text>
</comment>
<feature type="region of interest" description="Disordered" evidence="1">
    <location>
        <begin position="64"/>
        <end position="106"/>
    </location>
</feature>
<evidence type="ECO:0000313" key="3">
    <source>
        <dbReference type="Proteomes" id="UP001331515"/>
    </source>
</evidence>
<dbReference type="Proteomes" id="UP001331515">
    <property type="component" value="Unassembled WGS sequence"/>
</dbReference>
<sequence>MNDRKRSIGTPVRTCVCAWKKTPVCTRINDRGVKASRSGRLRPTRESARIPELHILYMHINPRRNAAPRSRDVKGKAGDSCLRQEHHMVTFSQGDTTGSRIRHEKN</sequence>
<accession>A0AAN8HCF7</accession>
<dbReference type="EMBL" id="JAURVH010001528">
    <property type="protein sequence ID" value="KAK5910924.1"/>
    <property type="molecule type" value="Genomic_DNA"/>
</dbReference>
<feature type="compositionally biased region" description="Basic and acidic residues" evidence="1">
    <location>
        <begin position="69"/>
        <end position="88"/>
    </location>
</feature>
<proteinExistence type="predicted"/>
<protein>
    <submittedName>
        <fullName evidence="2">Uncharacterized protein</fullName>
    </submittedName>
</protein>
<dbReference type="AlphaFoldDB" id="A0AAN8HCF7"/>
<reference evidence="2 3" key="1">
    <citation type="journal article" date="2023" name="Mol. Biol. Evol.">
        <title>Genomics of Secondarily Temperate Adaptation in the Only Non-Antarctic Icefish.</title>
        <authorList>
            <person name="Rivera-Colon A.G."/>
            <person name="Rayamajhi N."/>
            <person name="Minhas B.F."/>
            <person name="Madrigal G."/>
            <person name="Bilyk K.T."/>
            <person name="Yoon V."/>
            <person name="Hune M."/>
            <person name="Gregory S."/>
            <person name="Cheng C.H.C."/>
            <person name="Catchen J.M."/>
        </authorList>
    </citation>
    <scope>NUCLEOTIDE SEQUENCE [LARGE SCALE GENOMIC DNA]</scope>
    <source>
        <tissue evidence="2">White muscle</tissue>
    </source>
</reference>